<feature type="transmembrane region" description="Helical" evidence="1">
    <location>
        <begin position="89"/>
        <end position="108"/>
    </location>
</feature>
<keyword evidence="1" id="KW-0812">Transmembrane</keyword>
<evidence type="ECO:0000256" key="1">
    <source>
        <dbReference type="SAM" id="Phobius"/>
    </source>
</evidence>
<dbReference type="SUPFAM" id="SSF103473">
    <property type="entry name" value="MFS general substrate transporter"/>
    <property type="match status" value="1"/>
</dbReference>
<name>W6MHQ3_9ASCO</name>
<dbReference type="AlphaFoldDB" id="W6MHQ3"/>
<dbReference type="InterPro" id="IPR036259">
    <property type="entry name" value="MFS_trans_sf"/>
</dbReference>
<evidence type="ECO:0000313" key="3">
    <source>
        <dbReference type="Proteomes" id="UP000019384"/>
    </source>
</evidence>
<gene>
    <name evidence="2" type="ORF">KUCA_T00001814001</name>
</gene>
<keyword evidence="1" id="KW-1133">Transmembrane helix</keyword>
<sequence>MRKFKRFNHVKVLIPLEAWAIPNIVAYLLVDGIGYSGLFSLTLMSVELFQYISLNPALIAGLKGSTSAIGLCIGSLPASLAFGKLPPKYVIPVFSVFSLASAISLSRLDYSTDSW</sequence>
<dbReference type="Proteomes" id="UP000019384">
    <property type="component" value="Unassembled WGS sequence"/>
</dbReference>
<proteinExistence type="predicted"/>
<dbReference type="HOGENOM" id="CLU_2109396_0_0_1"/>
<keyword evidence="1" id="KW-0472">Membrane</keyword>
<dbReference type="OrthoDB" id="440755at2759"/>
<accession>W6MHQ3</accession>
<keyword evidence="3" id="KW-1185">Reference proteome</keyword>
<reference evidence="2" key="1">
    <citation type="submission" date="2013-12" db="EMBL/GenBank/DDBJ databases">
        <authorList>
            <person name="Genoscope - CEA"/>
        </authorList>
    </citation>
    <scope>NUCLEOTIDE SEQUENCE</scope>
    <source>
        <strain evidence="2">CBS 1993</strain>
    </source>
</reference>
<dbReference type="GeneID" id="34519243"/>
<organism evidence="2 3">
    <name type="scientific">Kuraishia capsulata CBS 1993</name>
    <dbReference type="NCBI Taxonomy" id="1382522"/>
    <lineage>
        <taxon>Eukaryota</taxon>
        <taxon>Fungi</taxon>
        <taxon>Dikarya</taxon>
        <taxon>Ascomycota</taxon>
        <taxon>Saccharomycotina</taxon>
        <taxon>Pichiomycetes</taxon>
        <taxon>Pichiales</taxon>
        <taxon>Pichiaceae</taxon>
        <taxon>Kuraishia</taxon>
    </lineage>
</organism>
<evidence type="ECO:0000313" key="2">
    <source>
        <dbReference type="EMBL" id="CDK25844.1"/>
    </source>
</evidence>
<feature type="transmembrane region" description="Helical" evidence="1">
    <location>
        <begin position="12"/>
        <end position="30"/>
    </location>
</feature>
<reference evidence="2" key="2">
    <citation type="submission" date="2014-02" db="EMBL/GenBank/DDBJ databases">
        <title>Complete DNA sequence of /Kuraishia capsulata/ illustrates novel genomic features among budding yeasts (/Saccharomycotina/).</title>
        <authorList>
            <person name="Morales L."/>
            <person name="Noel B."/>
            <person name="Porcel B."/>
            <person name="Marcet-Houben M."/>
            <person name="Hullo M-F."/>
            <person name="Sacerdot C."/>
            <person name="Tekaia F."/>
            <person name="Leh-Louis V."/>
            <person name="Despons L."/>
            <person name="Khanna V."/>
            <person name="Aury J-M."/>
            <person name="Barbe V."/>
            <person name="Couloux A."/>
            <person name="Labadie K."/>
            <person name="Pelletier E."/>
            <person name="Souciet J-L."/>
            <person name="Boekhout T."/>
            <person name="Gabaldon T."/>
            <person name="Wincker P."/>
            <person name="Dujon B."/>
        </authorList>
    </citation>
    <scope>NUCLEOTIDE SEQUENCE</scope>
    <source>
        <strain evidence="2">CBS 1993</strain>
    </source>
</reference>
<dbReference type="RefSeq" id="XP_022457855.1">
    <property type="nucleotide sequence ID" value="XM_022604034.1"/>
</dbReference>
<dbReference type="EMBL" id="HG793126">
    <property type="protein sequence ID" value="CDK25844.1"/>
    <property type="molecule type" value="Genomic_DNA"/>
</dbReference>
<protein>
    <submittedName>
        <fullName evidence="2">Uncharacterized protein</fullName>
    </submittedName>
</protein>